<name>A0ABW6V2D3_MICFU</name>
<keyword evidence="2" id="KW-1185">Reference proteome</keyword>
<proteinExistence type="predicted"/>
<sequence>MDRPRLSEDYEDIVEISFESLSGEVPLWEWGGGGIHEIPPLAAGPGWYRLKYHARGMDDADDMDTSDGPVDHYLL</sequence>
<organism evidence="1 2">
    <name type="scientific">Microtetraspora fusca</name>
    <dbReference type="NCBI Taxonomy" id="1997"/>
    <lineage>
        <taxon>Bacteria</taxon>
        <taxon>Bacillati</taxon>
        <taxon>Actinomycetota</taxon>
        <taxon>Actinomycetes</taxon>
        <taxon>Streptosporangiales</taxon>
        <taxon>Streptosporangiaceae</taxon>
        <taxon>Microtetraspora</taxon>
    </lineage>
</organism>
<comment type="caution">
    <text evidence="1">The sequence shown here is derived from an EMBL/GenBank/DDBJ whole genome shotgun (WGS) entry which is preliminary data.</text>
</comment>
<protein>
    <submittedName>
        <fullName evidence="1">Uncharacterized protein</fullName>
    </submittedName>
</protein>
<gene>
    <name evidence="1" type="ORF">ACFY05_06660</name>
</gene>
<evidence type="ECO:0000313" key="1">
    <source>
        <dbReference type="EMBL" id="MFF4772523.1"/>
    </source>
</evidence>
<dbReference type="RefSeq" id="WP_387340934.1">
    <property type="nucleotide sequence ID" value="NZ_JBIAXI010000003.1"/>
</dbReference>
<evidence type="ECO:0000313" key="2">
    <source>
        <dbReference type="Proteomes" id="UP001602119"/>
    </source>
</evidence>
<dbReference type="EMBL" id="JBIAXI010000003">
    <property type="protein sequence ID" value="MFF4772523.1"/>
    <property type="molecule type" value="Genomic_DNA"/>
</dbReference>
<accession>A0ABW6V2D3</accession>
<dbReference type="Proteomes" id="UP001602119">
    <property type="component" value="Unassembled WGS sequence"/>
</dbReference>
<reference evidence="1 2" key="1">
    <citation type="submission" date="2024-10" db="EMBL/GenBank/DDBJ databases">
        <title>The Natural Products Discovery Center: Release of the First 8490 Sequenced Strains for Exploring Actinobacteria Biosynthetic Diversity.</title>
        <authorList>
            <person name="Kalkreuter E."/>
            <person name="Kautsar S.A."/>
            <person name="Yang D."/>
            <person name="Bader C.D."/>
            <person name="Teijaro C.N."/>
            <person name="Fluegel L."/>
            <person name="Davis C.M."/>
            <person name="Simpson J.R."/>
            <person name="Lauterbach L."/>
            <person name="Steele A.D."/>
            <person name="Gui C."/>
            <person name="Meng S."/>
            <person name="Li G."/>
            <person name="Viehrig K."/>
            <person name="Ye F."/>
            <person name="Su P."/>
            <person name="Kiefer A.F."/>
            <person name="Nichols A."/>
            <person name="Cepeda A.J."/>
            <person name="Yan W."/>
            <person name="Fan B."/>
            <person name="Jiang Y."/>
            <person name="Adhikari A."/>
            <person name="Zheng C.-J."/>
            <person name="Schuster L."/>
            <person name="Cowan T.M."/>
            <person name="Smanski M.J."/>
            <person name="Chevrette M.G."/>
            <person name="De Carvalho L.P.S."/>
            <person name="Shen B."/>
        </authorList>
    </citation>
    <scope>NUCLEOTIDE SEQUENCE [LARGE SCALE GENOMIC DNA]</scope>
    <source>
        <strain evidence="1 2">NPDC001281</strain>
    </source>
</reference>